<protein>
    <submittedName>
        <fullName evidence="1">Uncharacterized protein</fullName>
    </submittedName>
</protein>
<organism evidence="1 2">
    <name type="scientific">Cuscuta campestris</name>
    <dbReference type="NCBI Taxonomy" id="132261"/>
    <lineage>
        <taxon>Eukaryota</taxon>
        <taxon>Viridiplantae</taxon>
        <taxon>Streptophyta</taxon>
        <taxon>Embryophyta</taxon>
        <taxon>Tracheophyta</taxon>
        <taxon>Spermatophyta</taxon>
        <taxon>Magnoliopsida</taxon>
        <taxon>eudicotyledons</taxon>
        <taxon>Gunneridae</taxon>
        <taxon>Pentapetalae</taxon>
        <taxon>asterids</taxon>
        <taxon>lamiids</taxon>
        <taxon>Solanales</taxon>
        <taxon>Convolvulaceae</taxon>
        <taxon>Cuscuteae</taxon>
        <taxon>Cuscuta</taxon>
        <taxon>Cuscuta subgen. Grammica</taxon>
        <taxon>Cuscuta sect. Cleistogrammica</taxon>
    </lineage>
</organism>
<sequence>MERTSPIRCVGLSRVCRRSACWTATSSAAVTSAGVAPPAAAPSPSVVAAATTSSRILSCVTVKFGGDDKAHRVTFLFLSSLQDPFLLDDGGVYAIQWWQGFCGNDVRS</sequence>
<reference evidence="1 2" key="1">
    <citation type="submission" date="2018-04" db="EMBL/GenBank/DDBJ databases">
        <authorList>
            <person name="Vogel A."/>
        </authorList>
    </citation>
    <scope>NUCLEOTIDE SEQUENCE [LARGE SCALE GENOMIC DNA]</scope>
</reference>
<evidence type="ECO:0000313" key="2">
    <source>
        <dbReference type="Proteomes" id="UP000595140"/>
    </source>
</evidence>
<keyword evidence="2" id="KW-1185">Reference proteome</keyword>
<name>A0A484NJT6_9ASTE</name>
<gene>
    <name evidence="1" type="ORF">CCAM_LOCUS43069</name>
</gene>
<dbReference type="AlphaFoldDB" id="A0A484NJT6"/>
<dbReference type="EMBL" id="OOIL02006740">
    <property type="protein sequence ID" value="VFR01294.1"/>
    <property type="molecule type" value="Genomic_DNA"/>
</dbReference>
<accession>A0A484NJT6</accession>
<dbReference type="Proteomes" id="UP000595140">
    <property type="component" value="Unassembled WGS sequence"/>
</dbReference>
<evidence type="ECO:0000313" key="1">
    <source>
        <dbReference type="EMBL" id="VFR01294.1"/>
    </source>
</evidence>
<proteinExistence type="predicted"/>